<keyword evidence="5" id="KW-1185">Reference proteome</keyword>
<feature type="repeat" description="ANK" evidence="3">
    <location>
        <begin position="120"/>
        <end position="152"/>
    </location>
</feature>
<evidence type="ECO:0000313" key="5">
    <source>
        <dbReference type="Proteomes" id="UP000314294"/>
    </source>
</evidence>
<keyword evidence="1" id="KW-0677">Repeat</keyword>
<accession>A0A4Z2EUR4</accession>
<protein>
    <submittedName>
        <fullName evidence="4">GA-binding protein subunit beta-1</fullName>
    </submittedName>
</protein>
<dbReference type="PANTHER" id="PTHR24193">
    <property type="entry name" value="ANKYRIN REPEAT PROTEIN"/>
    <property type="match status" value="1"/>
</dbReference>
<feature type="repeat" description="ANK" evidence="3">
    <location>
        <begin position="153"/>
        <end position="178"/>
    </location>
</feature>
<dbReference type="GO" id="GO:0045944">
    <property type="term" value="P:positive regulation of transcription by RNA polymerase II"/>
    <property type="evidence" value="ECO:0007669"/>
    <property type="project" value="TreeGrafter"/>
</dbReference>
<name>A0A4Z2EUR4_9TELE</name>
<evidence type="ECO:0000256" key="1">
    <source>
        <dbReference type="ARBA" id="ARBA00022737"/>
    </source>
</evidence>
<dbReference type="Pfam" id="PF12796">
    <property type="entry name" value="Ank_2"/>
    <property type="match status" value="1"/>
</dbReference>
<dbReference type="Gene3D" id="1.25.40.20">
    <property type="entry name" value="Ankyrin repeat-containing domain"/>
    <property type="match status" value="1"/>
</dbReference>
<dbReference type="AlphaFoldDB" id="A0A4Z2EUR4"/>
<reference evidence="4 5" key="1">
    <citation type="submission" date="2019-03" db="EMBL/GenBank/DDBJ databases">
        <title>First draft genome of Liparis tanakae, snailfish: a comprehensive survey of snailfish specific genes.</title>
        <authorList>
            <person name="Kim W."/>
            <person name="Song I."/>
            <person name="Jeong J.-H."/>
            <person name="Kim D."/>
            <person name="Kim S."/>
            <person name="Ryu S."/>
            <person name="Song J.Y."/>
            <person name="Lee S.K."/>
        </authorList>
    </citation>
    <scope>NUCLEOTIDE SEQUENCE [LARGE SCALE GENOMIC DNA]</scope>
    <source>
        <tissue evidence="4">Muscle</tissue>
    </source>
</reference>
<dbReference type="PROSITE" id="PS50297">
    <property type="entry name" value="ANK_REP_REGION"/>
    <property type="match status" value="2"/>
</dbReference>
<dbReference type="InterPro" id="IPR002110">
    <property type="entry name" value="Ankyrin_rpt"/>
</dbReference>
<dbReference type="GO" id="GO:0000976">
    <property type="term" value="F:transcription cis-regulatory region binding"/>
    <property type="evidence" value="ECO:0007669"/>
    <property type="project" value="TreeGrafter"/>
</dbReference>
<dbReference type="PROSITE" id="PS50088">
    <property type="entry name" value="ANK_REPEAT"/>
    <property type="match status" value="2"/>
</dbReference>
<dbReference type="InterPro" id="IPR036770">
    <property type="entry name" value="Ankyrin_rpt-contain_sf"/>
</dbReference>
<evidence type="ECO:0000313" key="4">
    <source>
        <dbReference type="EMBL" id="TNN32513.1"/>
    </source>
</evidence>
<comment type="caution">
    <text evidence="4">The sequence shown here is derived from an EMBL/GenBank/DDBJ whole genome shotgun (WGS) entry which is preliminary data.</text>
</comment>
<keyword evidence="2 3" id="KW-0040">ANK repeat</keyword>
<evidence type="ECO:0000256" key="2">
    <source>
        <dbReference type="ARBA" id="ARBA00023043"/>
    </source>
</evidence>
<dbReference type="SUPFAM" id="SSF48403">
    <property type="entry name" value="Ankyrin repeat"/>
    <property type="match status" value="1"/>
</dbReference>
<proteinExistence type="predicted"/>
<evidence type="ECO:0000256" key="3">
    <source>
        <dbReference type="PROSITE-ProRule" id="PRU00023"/>
    </source>
</evidence>
<organism evidence="4 5">
    <name type="scientific">Liparis tanakae</name>
    <name type="common">Tanaka's snailfish</name>
    <dbReference type="NCBI Taxonomy" id="230148"/>
    <lineage>
        <taxon>Eukaryota</taxon>
        <taxon>Metazoa</taxon>
        <taxon>Chordata</taxon>
        <taxon>Craniata</taxon>
        <taxon>Vertebrata</taxon>
        <taxon>Euteleostomi</taxon>
        <taxon>Actinopterygii</taxon>
        <taxon>Neopterygii</taxon>
        <taxon>Teleostei</taxon>
        <taxon>Neoteleostei</taxon>
        <taxon>Acanthomorphata</taxon>
        <taxon>Eupercaria</taxon>
        <taxon>Perciformes</taxon>
        <taxon>Cottioidei</taxon>
        <taxon>Cottales</taxon>
        <taxon>Liparidae</taxon>
        <taxon>Liparis</taxon>
    </lineage>
</organism>
<dbReference type="EMBL" id="SRLO01002652">
    <property type="protein sequence ID" value="TNN32513.1"/>
    <property type="molecule type" value="Genomic_DNA"/>
</dbReference>
<dbReference type="PANTHER" id="PTHR24193:SF128">
    <property type="entry name" value="GA-BINDING PROTEIN SUBUNIT BETA-1"/>
    <property type="match status" value="1"/>
</dbReference>
<dbReference type="SMART" id="SM00248">
    <property type="entry name" value="ANK"/>
    <property type="match status" value="2"/>
</dbReference>
<dbReference type="InterPro" id="IPR050663">
    <property type="entry name" value="Ankyrin-SOCS_Box"/>
</dbReference>
<dbReference type="OrthoDB" id="341259at2759"/>
<gene>
    <name evidence="4" type="primary">GABPB1_0</name>
    <name evidence="4" type="ORF">EYF80_057325</name>
</gene>
<sequence length="178" mass="18812">MFIFMTVNSQHTYGRALLLHSPPPSPPPPPPLPAAQLTCLTDGLNGNSPASFRSSQIIGIRGTASIAGRVSARLSAVAMLEPRMSLVHLGQQLLEAVRGGQDNDVRALMANGAPFTTDWLGSSPLHLAARCGHCSTAEVLLLAGVSRDARTKVDKTPLHMAASEGHPTIVDLLVQVRK</sequence>
<dbReference type="GO" id="GO:0005634">
    <property type="term" value="C:nucleus"/>
    <property type="evidence" value="ECO:0007669"/>
    <property type="project" value="TreeGrafter"/>
</dbReference>
<dbReference type="Proteomes" id="UP000314294">
    <property type="component" value="Unassembled WGS sequence"/>
</dbReference>